<evidence type="ECO:0000256" key="4">
    <source>
        <dbReference type="SAM" id="SignalP"/>
    </source>
</evidence>
<keyword evidence="1" id="KW-1134">Transmembrane beta strand</keyword>
<dbReference type="InterPro" id="IPR051544">
    <property type="entry name" value="TPS_OM_transporter"/>
</dbReference>
<protein>
    <submittedName>
        <fullName evidence="7">Hemolysin activation/secretion protein</fullName>
    </submittedName>
</protein>
<evidence type="ECO:0000256" key="3">
    <source>
        <dbReference type="ARBA" id="ARBA00023237"/>
    </source>
</evidence>
<dbReference type="Gene3D" id="2.40.160.50">
    <property type="entry name" value="membrane protein fhac: a member of the omp85/tpsb transporter family"/>
    <property type="match status" value="1"/>
</dbReference>
<reference evidence="7 8" key="1">
    <citation type="submission" date="2017-05" db="EMBL/GenBank/DDBJ databases">
        <authorList>
            <person name="Varghese N."/>
            <person name="Submissions S."/>
        </authorList>
    </citation>
    <scope>NUCLEOTIDE SEQUENCE [LARGE SCALE GENOMIC DNA]</scope>
    <source>
        <strain evidence="7 8">DSM 26001</strain>
    </source>
</reference>
<feature type="domain" description="Polypeptide-transport-associated ShlB-type" evidence="6">
    <location>
        <begin position="66"/>
        <end position="140"/>
    </location>
</feature>
<dbReference type="Pfam" id="PF08479">
    <property type="entry name" value="POTRA_2"/>
    <property type="match status" value="1"/>
</dbReference>
<keyword evidence="1" id="KW-0472">Membrane</keyword>
<dbReference type="InterPro" id="IPR005565">
    <property type="entry name" value="Hemolysn_activator_HlyB_C"/>
</dbReference>
<evidence type="ECO:0000259" key="5">
    <source>
        <dbReference type="Pfam" id="PF03865"/>
    </source>
</evidence>
<dbReference type="RefSeq" id="WP_283444855.1">
    <property type="nucleotide sequence ID" value="NZ_FXUL01000025.1"/>
</dbReference>
<evidence type="ECO:0000259" key="6">
    <source>
        <dbReference type="Pfam" id="PF08479"/>
    </source>
</evidence>
<dbReference type="Gene3D" id="3.10.20.310">
    <property type="entry name" value="membrane protein fhac"/>
    <property type="match status" value="1"/>
</dbReference>
<dbReference type="Pfam" id="PF03865">
    <property type="entry name" value="ShlB"/>
    <property type="match status" value="1"/>
</dbReference>
<dbReference type="Proteomes" id="UP001158049">
    <property type="component" value="Unassembled WGS sequence"/>
</dbReference>
<evidence type="ECO:0000256" key="2">
    <source>
        <dbReference type="ARBA" id="ARBA00022692"/>
    </source>
</evidence>
<dbReference type="PANTHER" id="PTHR34597:SF1">
    <property type="entry name" value="HEME_HEMOPEXIN TRANSPORTER PROTEIN HUXB"/>
    <property type="match status" value="1"/>
</dbReference>
<keyword evidence="2" id="KW-0812">Transmembrane</keyword>
<organism evidence="7 8">
    <name type="scientific">Noviherbaspirillum suwonense</name>
    <dbReference type="NCBI Taxonomy" id="1224511"/>
    <lineage>
        <taxon>Bacteria</taxon>
        <taxon>Pseudomonadati</taxon>
        <taxon>Pseudomonadota</taxon>
        <taxon>Betaproteobacteria</taxon>
        <taxon>Burkholderiales</taxon>
        <taxon>Oxalobacteraceae</taxon>
        <taxon>Noviherbaspirillum</taxon>
    </lineage>
</organism>
<keyword evidence="4" id="KW-0732">Signal</keyword>
<keyword evidence="3" id="KW-0998">Cell outer membrane</keyword>
<keyword evidence="8" id="KW-1185">Reference proteome</keyword>
<name>A0ABY1QRV5_9BURK</name>
<feature type="chain" id="PRO_5047546994" evidence="4">
    <location>
        <begin position="22"/>
        <end position="557"/>
    </location>
</feature>
<dbReference type="PANTHER" id="PTHR34597">
    <property type="entry name" value="SLR1661 PROTEIN"/>
    <property type="match status" value="1"/>
</dbReference>
<comment type="caution">
    <text evidence="7">The sequence shown here is derived from an EMBL/GenBank/DDBJ whole genome shotgun (WGS) entry which is preliminary data.</text>
</comment>
<dbReference type="InterPro" id="IPR013686">
    <property type="entry name" value="Polypept-transport_assoc_ShlB"/>
</dbReference>
<dbReference type="EMBL" id="FXUL01000025">
    <property type="protein sequence ID" value="SMP76941.1"/>
    <property type="molecule type" value="Genomic_DNA"/>
</dbReference>
<feature type="domain" description="Haemolysin activator HlyB C-terminal" evidence="5">
    <location>
        <begin position="202"/>
        <end position="517"/>
    </location>
</feature>
<proteinExistence type="predicted"/>
<feature type="signal peptide" evidence="4">
    <location>
        <begin position="1"/>
        <end position="21"/>
    </location>
</feature>
<evidence type="ECO:0000313" key="8">
    <source>
        <dbReference type="Proteomes" id="UP001158049"/>
    </source>
</evidence>
<evidence type="ECO:0000256" key="1">
    <source>
        <dbReference type="ARBA" id="ARBA00022452"/>
    </source>
</evidence>
<gene>
    <name evidence="7" type="ORF">SAMN06295970_12551</name>
</gene>
<accession>A0ABY1QRV5</accession>
<sequence length="557" mass="58554">MTLSIRLIPLALLTVTTGLLAAQPPGAGSQLQQIPPTPTLPKELPDVRIAPAAAPAPALADSTRIPVRSLLFTGAQLYPDAALTAIAEFQPGSELTLGELRAMAGKITEAYHRDGYVLAQAYLPAQEIRNGVVTIAVAEGRYGKIQVRNQTNLSNALVDSVLDGVNAGDVVAIAPLESRLLLLSDIPGVGIRSTLAPGASAGTSDLIVDIVPGPRVSGSIDADNAGNRYTGEYRIGATVNLNDPLGQGDLASLRVLTSGAGLNYARASYQVQLGKAKVGVAYSRLDYALGREFDPLDANGTATVASVYGNYPLIRSRSTNLYAQLGVDHKTFRDRIDSTGARSDKRADVLMASLYGEHRDQVGGGGISSASMTLSTGRLDIQSPDVASFDAANARTAGRYSKLSASASRLQALTENVSLYAGVSGQVASKNLDISEKMALGGIGGVRAYPEGEAFADQGYLLNLEARYRVPARYWPSYPGQLQLIAFVDTGTVSANKSPWTAGTNRRTLSGAGVGVNLIGDSSYSVKAYYARKLGGEEALSAPDRSGRFWIQGVKYF</sequence>
<evidence type="ECO:0000313" key="7">
    <source>
        <dbReference type="EMBL" id="SMP76941.1"/>
    </source>
</evidence>